<dbReference type="FunFam" id="3.30.70.360:FF:000004">
    <property type="entry name" value="Peptidase M20 domain-containing protein 2"/>
    <property type="match status" value="1"/>
</dbReference>
<comment type="similarity">
    <text evidence="1">Belongs to the peptidase M20A family.</text>
</comment>
<dbReference type="InterPro" id="IPR002933">
    <property type="entry name" value="Peptidase_M20"/>
</dbReference>
<dbReference type="Pfam" id="PF01546">
    <property type="entry name" value="Peptidase_M20"/>
    <property type="match status" value="1"/>
</dbReference>
<dbReference type="InterPro" id="IPR036264">
    <property type="entry name" value="Bact_exopeptidase_dim_dom"/>
</dbReference>
<protein>
    <recommendedName>
        <fullName evidence="3">Peptidase M20 dimerisation domain-containing protein</fullName>
    </recommendedName>
</protein>
<feature type="domain" description="Peptidase M20 dimerisation" evidence="3">
    <location>
        <begin position="688"/>
        <end position="778"/>
    </location>
</feature>
<dbReference type="SUPFAM" id="SSF55031">
    <property type="entry name" value="Bacterial exopeptidase dimerisation domain"/>
    <property type="match status" value="1"/>
</dbReference>
<dbReference type="PANTHER" id="PTHR30575">
    <property type="entry name" value="PEPTIDASE M20"/>
    <property type="match status" value="1"/>
</dbReference>
<dbReference type="Pfam" id="PF07687">
    <property type="entry name" value="M20_dimer"/>
    <property type="match status" value="1"/>
</dbReference>
<dbReference type="InterPro" id="IPR052030">
    <property type="entry name" value="Peptidase_M20/M20A_hydrolases"/>
</dbReference>
<evidence type="ECO:0000256" key="2">
    <source>
        <dbReference type="SAM" id="MobiDB-lite"/>
    </source>
</evidence>
<evidence type="ECO:0000256" key="1">
    <source>
        <dbReference type="ARBA" id="ARBA00006247"/>
    </source>
</evidence>
<evidence type="ECO:0000313" key="4">
    <source>
        <dbReference type="EMBL" id="KPM43964.1"/>
    </source>
</evidence>
<accession>A0A0N8H897</accession>
<keyword evidence="5" id="KW-1185">Reference proteome</keyword>
<gene>
    <name evidence="4" type="ORF">AK830_g2626</name>
</gene>
<sequence length="924" mass="101317">MSQAHSSKSDIGSAQANPSSTTETKSGRATHTTDFLDFLERRLEALEIAAGFEPFKPFNEEQDSSPLGEPVETKGEAQKPTSSASNHPENEEGPHAEMFGFLSECIGIAGKPRENPRFPVLPPISCGEITGYRFIPGSFPFSPIVPCGEDVPFDGDMSCDEDAPENDSTFFDADSDQEINPVLTLESFDRHPGTASRQEIQCASAPATVNERNLEFDLVEASRKIYRDARSMANSFMTELENSVCFLESYYNEAHVEEAGYDNTAREGSKRAYYATKHAYEFYGSVYKNALREGGDEIDALSIFHQFQDTFECWKMYREAMDGPPMGTKWPIYKKDKYTFQLEYDFWAMIHEPDADEHANRMEAPLPLQGPHDDECCCMHWTTPSPGTQPTADSSGDEYPWHTSRFDTAPSDPDWSTKLEIQRHDDRVRRFREGLELDEHVSTPAANAGFQVRQWGASGQRTVIFRILIAIMVRATQVQGLLAVLGLSSIGPVVAASQTALQTRQKSNSSETSPYVETVSDYVDSIEKELWSINKEIHDNPELGYKEVKAHKLLTSFMKEQKGWNVTTSVGGIATAFMAVFEGSGDGPVVSFNAEYDALEGLGHACGHNLIATASLGGALAAAEIMREEKLAGKVILFGTPAEESLGGKVKMLEAGIFEDAKIDISLISHPGNGADTPYMITMSTDRFDVEFEGVEAHAAAAPWQGVNSQDALLLANSALSYMRQQMRPTDRVHGIIESGGSRINVIPAQSSGSYQIRSADDEQLEDLTDRVVKCFKAGAIGTGAKLNLTMRPYGYANMNNNDGLAASYSRWFEELGGEVPDADLDKTRDPSGSTDQGNISHDFPAISPQFQITFASGSVPETGPHTEGFEVAAGSRPAFEKALMVAKSLAGVAVDVLTVDGLLDEIKAEFKKSQSSKVRRRRA</sequence>
<name>A0A0N8H897_9HYPO</name>
<feature type="region of interest" description="Disordered" evidence="2">
    <location>
        <begin position="821"/>
        <end position="843"/>
    </location>
</feature>
<dbReference type="AlphaFoldDB" id="A0A0N8H897"/>
<feature type="compositionally biased region" description="Polar residues" evidence="2">
    <location>
        <begin position="831"/>
        <end position="840"/>
    </location>
</feature>
<reference evidence="4 5" key="1">
    <citation type="submission" date="2015-09" db="EMBL/GenBank/DDBJ databases">
        <title>Draft genome of a European isolate of the apple canker pathogen Neonectria ditissima.</title>
        <authorList>
            <person name="Gomez-Cortecero A."/>
            <person name="Harrison R.J."/>
            <person name="Armitage A.D."/>
        </authorList>
    </citation>
    <scope>NUCLEOTIDE SEQUENCE [LARGE SCALE GENOMIC DNA]</scope>
    <source>
        <strain evidence="4 5">R09/05</strain>
    </source>
</reference>
<dbReference type="OrthoDB" id="6119954at2759"/>
<comment type="caution">
    <text evidence="4">The sequence shown here is derived from an EMBL/GenBank/DDBJ whole genome shotgun (WGS) entry which is preliminary data.</text>
</comment>
<dbReference type="SUPFAM" id="SSF53187">
    <property type="entry name" value="Zn-dependent exopeptidases"/>
    <property type="match status" value="1"/>
</dbReference>
<dbReference type="InterPro" id="IPR017439">
    <property type="entry name" value="Amidohydrolase"/>
</dbReference>
<feature type="region of interest" description="Disordered" evidence="2">
    <location>
        <begin position="52"/>
        <end position="95"/>
    </location>
</feature>
<dbReference type="EMBL" id="LKCW01000025">
    <property type="protein sequence ID" value="KPM43964.1"/>
    <property type="molecule type" value="Genomic_DNA"/>
</dbReference>
<dbReference type="GO" id="GO:0016805">
    <property type="term" value="F:dipeptidase activity"/>
    <property type="evidence" value="ECO:0007669"/>
    <property type="project" value="TreeGrafter"/>
</dbReference>
<evidence type="ECO:0000313" key="5">
    <source>
        <dbReference type="Proteomes" id="UP000050424"/>
    </source>
</evidence>
<dbReference type="Proteomes" id="UP000050424">
    <property type="component" value="Unassembled WGS sequence"/>
</dbReference>
<proteinExistence type="inferred from homology"/>
<organism evidence="4 5">
    <name type="scientific">Neonectria ditissima</name>
    <dbReference type="NCBI Taxonomy" id="78410"/>
    <lineage>
        <taxon>Eukaryota</taxon>
        <taxon>Fungi</taxon>
        <taxon>Dikarya</taxon>
        <taxon>Ascomycota</taxon>
        <taxon>Pezizomycotina</taxon>
        <taxon>Sordariomycetes</taxon>
        <taxon>Hypocreomycetidae</taxon>
        <taxon>Hypocreales</taxon>
        <taxon>Nectriaceae</taxon>
        <taxon>Neonectria</taxon>
    </lineage>
</organism>
<dbReference type="InterPro" id="IPR011650">
    <property type="entry name" value="Peptidase_M20_dimer"/>
</dbReference>
<dbReference type="CDD" id="cd05672">
    <property type="entry name" value="M20_ACY1L2-like"/>
    <property type="match status" value="1"/>
</dbReference>
<dbReference type="PANTHER" id="PTHR30575:SF4">
    <property type="entry name" value="PEPTIDASE M20 DOMAIN-CONTAINING PROTEIN 2"/>
    <property type="match status" value="1"/>
</dbReference>
<dbReference type="NCBIfam" id="TIGR01891">
    <property type="entry name" value="amidohydrolases"/>
    <property type="match status" value="1"/>
</dbReference>
<feature type="region of interest" description="Disordered" evidence="2">
    <location>
        <begin position="1"/>
        <end position="31"/>
    </location>
</feature>
<evidence type="ECO:0000259" key="3">
    <source>
        <dbReference type="Pfam" id="PF07687"/>
    </source>
</evidence>
<dbReference type="Gene3D" id="3.30.70.360">
    <property type="match status" value="1"/>
</dbReference>
<dbReference type="Gene3D" id="3.40.630.10">
    <property type="entry name" value="Zn peptidases"/>
    <property type="match status" value="1"/>
</dbReference>